<proteinExistence type="predicted"/>
<dbReference type="GeneID" id="6008930"/>
<dbReference type="OrthoDB" id="21502at2759"/>
<dbReference type="InParanoid" id="A8NC99"/>
<dbReference type="OMA" id="PETPRNM"/>
<keyword evidence="2" id="KW-1185">Reference proteome</keyword>
<dbReference type="AlphaFoldDB" id="A8NC99"/>
<comment type="caution">
    <text evidence="1">The sequence shown here is derived from an EMBL/GenBank/DDBJ whole genome shotgun (WGS) entry which is preliminary data.</text>
</comment>
<protein>
    <submittedName>
        <fullName evidence="1">Uncharacterized protein</fullName>
    </submittedName>
</protein>
<evidence type="ECO:0000313" key="2">
    <source>
        <dbReference type="Proteomes" id="UP000001861"/>
    </source>
</evidence>
<dbReference type="InterPro" id="IPR023213">
    <property type="entry name" value="CAT-like_dom_sf"/>
</dbReference>
<dbReference type="HOGENOM" id="CLU_509979_0_0_1"/>
<accession>A8NC99</accession>
<name>A8NC99_COPC7</name>
<dbReference type="SUPFAM" id="SSF52777">
    <property type="entry name" value="CoA-dependent acyltransferases"/>
    <property type="match status" value="1"/>
</dbReference>
<dbReference type="eggNOG" id="ENOG502S6KB">
    <property type="taxonomic scope" value="Eukaryota"/>
</dbReference>
<evidence type="ECO:0000313" key="1">
    <source>
        <dbReference type="EMBL" id="EAU89372.2"/>
    </source>
</evidence>
<reference evidence="1 2" key="1">
    <citation type="journal article" date="2010" name="Proc. Natl. Acad. Sci. U.S.A.">
        <title>Insights into evolution of multicellular fungi from the assembled chromosomes of the mushroom Coprinopsis cinerea (Coprinus cinereus).</title>
        <authorList>
            <person name="Stajich J.E."/>
            <person name="Wilke S.K."/>
            <person name="Ahren D."/>
            <person name="Au C.H."/>
            <person name="Birren B.W."/>
            <person name="Borodovsky M."/>
            <person name="Burns C."/>
            <person name="Canback B."/>
            <person name="Casselton L.A."/>
            <person name="Cheng C.K."/>
            <person name="Deng J."/>
            <person name="Dietrich F.S."/>
            <person name="Fargo D.C."/>
            <person name="Farman M.L."/>
            <person name="Gathman A.C."/>
            <person name="Goldberg J."/>
            <person name="Guigo R."/>
            <person name="Hoegger P.J."/>
            <person name="Hooker J.B."/>
            <person name="Huggins A."/>
            <person name="James T.Y."/>
            <person name="Kamada T."/>
            <person name="Kilaru S."/>
            <person name="Kodira C."/>
            <person name="Kues U."/>
            <person name="Kupfer D."/>
            <person name="Kwan H.S."/>
            <person name="Lomsadze A."/>
            <person name="Li W."/>
            <person name="Lilly W.W."/>
            <person name="Ma L.J."/>
            <person name="Mackey A.J."/>
            <person name="Manning G."/>
            <person name="Martin F."/>
            <person name="Muraguchi H."/>
            <person name="Natvig D.O."/>
            <person name="Palmerini H."/>
            <person name="Ramesh M.A."/>
            <person name="Rehmeyer C.J."/>
            <person name="Roe B.A."/>
            <person name="Shenoy N."/>
            <person name="Stanke M."/>
            <person name="Ter-Hovhannisyan V."/>
            <person name="Tunlid A."/>
            <person name="Velagapudi R."/>
            <person name="Vision T.J."/>
            <person name="Zeng Q."/>
            <person name="Zolan M.E."/>
            <person name="Pukkila P.J."/>
        </authorList>
    </citation>
    <scope>NUCLEOTIDE SEQUENCE [LARGE SCALE GENOMIC DNA]</scope>
    <source>
        <strain evidence="2">Okayama-7 / 130 / ATCC MYA-4618 / FGSC 9003</strain>
    </source>
</reference>
<sequence length="475" mass="53258">MSSVDGPQSSDNFAFLPLTLWDNLSHQGLTKAWLVEGILDPKKIEEALDRVVAKWPVLAGRVEVTGKKRYQMKIPLGTLPPDYKAYIVTSTTSDVPLSHYVKVPLAPVTKFPPADLFVTKERAQMNTLDAYAAQSAPFTHWHLTHFKQPGEEFTCLGVNYSHGILDGVGFGMVMHAFQAELSGTEWDAPPLPSPGLNENVFGTVMEREYQKFKQQSTREPYPNWRVAGFGGLLVFLAKSFWHNWRYGVGDYNFVIPFSVHTKLVKEARRALEEEGVTDIRPSGGDIMTSWLMQATFMDGGDSRRLIGLQNVGSLRDEWDRQFKQYPHNCCTTLRCPPISVHDLTTLPVHQIAYKVAHARVHGNRIADAVAQYDLLHEADRTSGFPLPVHGAADDHFIMSNVSVARISELNFRGAGGGPVLCHYKYFPESPFTLTNMFGNNGRLENGDLIVNATIDNPRASRLESELQKLIERFKE</sequence>
<organism evidence="1 2">
    <name type="scientific">Coprinopsis cinerea (strain Okayama-7 / 130 / ATCC MYA-4618 / FGSC 9003)</name>
    <name type="common">Inky cap fungus</name>
    <name type="synonym">Hormographiella aspergillata</name>
    <dbReference type="NCBI Taxonomy" id="240176"/>
    <lineage>
        <taxon>Eukaryota</taxon>
        <taxon>Fungi</taxon>
        <taxon>Dikarya</taxon>
        <taxon>Basidiomycota</taxon>
        <taxon>Agaricomycotina</taxon>
        <taxon>Agaricomycetes</taxon>
        <taxon>Agaricomycetidae</taxon>
        <taxon>Agaricales</taxon>
        <taxon>Agaricineae</taxon>
        <taxon>Psathyrellaceae</taxon>
        <taxon>Coprinopsis</taxon>
    </lineage>
</organism>
<dbReference type="Gene3D" id="3.30.559.10">
    <property type="entry name" value="Chloramphenicol acetyltransferase-like domain"/>
    <property type="match status" value="1"/>
</dbReference>
<dbReference type="VEuPathDB" id="FungiDB:CC1G_11068"/>
<dbReference type="Proteomes" id="UP000001861">
    <property type="component" value="Unassembled WGS sequence"/>
</dbReference>
<dbReference type="STRING" id="240176.A8NC99"/>
<dbReference type="RefSeq" id="XP_001832443.2">
    <property type="nucleotide sequence ID" value="XM_001832391.2"/>
</dbReference>
<dbReference type="KEGG" id="cci:CC1G_11068"/>
<gene>
    <name evidence="1" type="ORF">CC1G_11068</name>
</gene>
<dbReference type="EMBL" id="AACS02000009">
    <property type="protein sequence ID" value="EAU89372.2"/>
    <property type="molecule type" value="Genomic_DNA"/>
</dbReference>